<keyword evidence="2" id="KW-1185">Reference proteome</keyword>
<comment type="caution">
    <text evidence="1">The sequence shown here is derived from an EMBL/GenBank/DDBJ whole genome shotgun (WGS) entry which is preliminary data.</text>
</comment>
<sequence length="201" mass="21768">MQELQRKSKGVLAADAALCGYVRTVTFTLTKSDVKGTMPAITTLLSALPALHTIQILSCKIAGDFKNAVTYLSLPTVHTLIIPTDANALVRACPNVKHVRCAGGHGSALVGSLKGSKCETLDGMIDWVKDRKLTEHGDEVPSDRASIDAARDVLRNSELGGEKKLIIRRIEAPHYENNPPHDPDKDLDLLLSESTEIFTSE</sequence>
<gene>
    <name evidence="1" type="ORF">EW026_g810</name>
</gene>
<accession>A0A4S4KTI2</accession>
<proteinExistence type="predicted"/>
<protein>
    <submittedName>
        <fullName evidence="1">Uncharacterized protein</fullName>
    </submittedName>
</protein>
<name>A0A4S4KTI2_9APHY</name>
<evidence type="ECO:0000313" key="2">
    <source>
        <dbReference type="Proteomes" id="UP000309038"/>
    </source>
</evidence>
<dbReference type="Proteomes" id="UP000309038">
    <property type="component" value="Unassembled WGS sequence"/>
</dbReference>
<dbReference type="EMBL" id="SGPJ01000013">
    <property type="protein sequence ID" value="THH01985.1"/>
    <property type="molecule type" value="Genomic_DNA"/>
</dbReference>
<evidence type="ECO:0000313" key="1">
    <source>
        <dbReference type="EMBL" id="THH01985.1"/>
    </source>
</evidence>
<organism evidence="1 2">
    <name type="scientific">Hermanssonia centrifuga</name>
    <dbReference type="NCBI Taxonomy" id="98765"/>
    <lineage>
        <taxon>Eukaryota</taxon>
        <taxon>Fungi</taxon>
        <taxon>Dikarya</taxon>
        <taxon>Basidiomycota</taxon>
        <taxon>Agaricomycotina</taxon>
        <taxon>Agaricomycetes</taxon>
        <taxon>Polyporales</taxon>
        <taxon>Meruliaceae</taxon>
        <taxon>Hermanssonia</taxon>
    </lineage>
</organism>
<dbReference type="AlphaFoldDB" id="A0A4S4KTI2"/>
<reference evidence="1 2" key="1">
    <citation type="submission" date="2019-02" db="EMBL/GenBank/DDBJ databases">
        <title>Genome sequencing of the rare red list fungi Phlebia centrifuga.</title>
        <authorList>
            <person name="Buettner E."/>
            <person name="Kellner H."/>
        </authorList>
    </citation>
    <scope>NUCLEOTIDE SEQUENCE [LARGE SCALE GENOMIC DNA]</scope>
    <source>
        <strain evidence="1 2">DSM 108282</strain>
    </source>
</reference>